<comment type="caution">
    <text evidence="1">The sequence shown here is derived from an EMBL/GenBank/DDBJ whole genome shotgun (WGS) entry which is preliminary data.</text>
</comment>
<protein>
    <submittedName>
        <fullName evidence="1">619_t:CDS:1</fullName>
    </submittedName>
</protein>
<keyword evidence="2" id="KW-1185">Reference proteome</keyword>
<feature type="non-terminal residue" evidence="1">
    <location>
        <position position="136"/>
    </location>
</feature>
<sequence length="136" mass="15733">MKDKPKRTHATTACINCRNKRIRCSYDANACKHCAKQNLQCIFIKSSRKRGPKGGDNKNVINQDDKHRAVNNFHNGVLFDNSDLFNLSLYQNVQDINHFVNSRGSHYYSEFQMNIVSQGPTHYCPMELSLYFMIVN</sequence>
<proteinExistence type="predicted"/>
<dbReference type="Proteomes" id="UP000789366">
    <property type="component" value="Unassembled WGS sequence"/>
</dbReference>
<accession>A0ACA9P0F8</accession>
<evidence type="ECO:0000313" key="1">
    <source>
        <dbReference type="EMBL" id="CAG8681829.1"/>
    </source>
</evidence>
<organism evidence="1 2">
    <name type="scientific">Cetraspora pellucida</name>
    <dbReference type="NCBI Taxonomy" id="1433469"/>
    <lineage>
        <taxon>Eukaryota</taxon>
        <taxon>Fungi</taxon>
        <taxon>Fungi incertae sedis</taxon>
        <taxon>Mucoromycota</taxon>
        <taxon>Glomeromycotina</taxon>
        <taxon>Glomeromycetes</taxon>
        <taxon>Diversisporales</taxon>
        <taxon>Gigasporaceae</taxon>
        <taxon>Cetraspora</taxon>
    </lineage>
</organism>
<dbReference type="EMBL" id="CAJVPW010018455">
    <property type="protein sequence ID" value="CAG8681829.1"/>
    <property type="molecule type" value="Genomic_DNA"/>
</dbReference>
<gene>
    <name evidence="1" type="ORF">SPELUC_LOCUS10199</name>
</gene>
<reference evidence="1" key="1">
    <citation type="submission" date="2021-06" db="EMBL/GenBank/DDBJ databases">
        <authorList>
            <person name="Kallberg Y."/>
            <person name="Tangrot J."/>
            <person name="Rosling A."/>
        </authorList>
    </citation>
    <scope>NUCLEOTIDE SEQUENCE</scope>
    <source>
        <strain evidence="1">28 12/20/2015</strain>
    </source>
</reference>
<evidence type="ECO:0000313" key="2">
    <source>
        <dbReference type="Proteomes" id="UP000789366"/>
    </source>
</evidence>
<name>A0ACA9P0F8_9GLOM</name>